<organism evidence="3 4">
    <name type="scientific">Cannabis sativa</name>
    <name type="common">Hemp</name>
    <name type="synonym">Marijuana</name>
    <dbReference type="NCBI Taxonomy" id="3483"/>
    <lineage>
        <taxon>Eukaryota</taxon>
        <taxon>Viridiplantae</taxon>
        <taxon>Streptophyta</taxon>
        <taxon>Embryophyta</taxon>
        <taxon>Tracheophyta</taxon>
        <taxon>Spermatophyta</taxon>
        <taxon>Magnoliopsida</taxon>
        <taxon>eudicotyledons</taxon>
        <taxon>Gunneridae</taxon>
        <taxon>Pentapetalae</taxon>
        <taxon>rosids</taxon>
        <taxon>fabids</taxon>
        <taxon>Rosales</taxon>
        <taxon>Cannabaceae</taxon>
        <taxon>Cannabis</taxon>
    </lineage>
</organism>
<feature type="compositionally biased region" description="Polar residues" evidence="1">
    <location>
        <begin position="1443"/>
        <end position="1464"/>
    </location>
</feature>
<evidence type="ECO:0000313" key="4">
    <source>
        <dbReference type="Proteomes" id="UP000525078"/>
    </source>
</evidence>
<feature type="region of interest" description="Disordered" evidence="1">
    <location>
        <begin position="1418"/>
        <end position="1559"/>
    </location>
</feature>
<feature type="region of interest" description="Disordered" evidence="1">
    <location>
        <begin position="1"/>
        <end position="47"/>
    </location>
</feature>
<name>A0A7J6H5J2_CANSA</name>
<protein>
    <recommendedName>
        <fullName evidence="2">GYF domain-containing protein</fullName>
    </recommendedName>
</protein>
<evidence type="ECO:0000256" key="1">
    <source>
        <dbReference type="SAM" id="MobiDB-lite"/>
    </source>
</evidence>
<gene>
    <name evidence="3" type="ORF">F8388_006030</name>
</gene>
<dbReference type="InterPro" id="IPR035445">
    <property type="entry name" value="GYF-like_dom_sf"/>
</dbReference>
<dbReference type="InterPro" id="IPR003169">
    <property type="entry name" value="GYF"/>
</dbReference>
<feature type="compositionally biased region" description="Basic and acidic residues" evidence="1">
    <location>
        <begin position="91"/>
        <end position="125"/>
    </location>
</feature>
<evidence type="ECO:0000313" key="3">
    <source>
        <dbReference type="EMBL" id="KAF4390533.1"/>
    </source>
</evidence>
<feature type="domain" description="GYF" evidence="2">
    <location>
        <begin position="516"/>
        <end position="567"/>
    </location>
</feature>
<feature type="compositionally biased region" description="Polar residues" evidence="1">
    <location>
        <begin position="26"/>
        <end position="41"/>
    </location>
</feature>
<dbReference type="Proteomes" id="UP000525078">
    <property type="component" value="Unassembled WGS sequence"/>
</dbReference>
<dbReference type="PANTHER" id="PTHR46992">
    <property type="entry name" value="GYF DOMAIN-CONTAINING PROTEIN"/>
    <property type="match status" value="1"/>
</dbReference>
<feature type="compositionally biased region" description="Polar residues" evidence="1">
    <location>
        <begin position="1511"/>
        <end position="1521"/>
    </location>
</feature>
<comment type="caution">
    <text evidence="3">The sequence shown here is derived from an EMBL/GenBank/DDBJ whole genome shotgun (WGS) entry which is preliminary data.</text>
</comment>
<dbReference type="Gene3D" id="3.30.1490.40">
    <property type="match status" value="1"/>
</dbReference>
<feature type="compositionally biased region" description="Basic and acidic residues" evidence="1">
    <location>
        <begin position="159"/>
        <end position="204"/>
    </location>
</feature>
<proteinExistence type="predicted"/>
<sequence length="1559" mass="173463">MADRKFDLPDVILPSNSKPPDHSCTSKRISFSPSAFETSGESGEEKMHCGLLDESKESSIPLSPQWLYAKPTESKMELRPSSSLGNSTESNLKDVWRLEEDKKDRKRINTDGESSRRWREEERETSLLGGRRERKKVERRDNTSMRETTDNRALPTSERWNDGRNSAHETRRDNKWSSRWGPEDKDKEARNEKRTDVEKEDTHSESQTTVGSNRPTAERDLDSRDKWRPRHRMEVHPSGSATYRAAPGFGLERGKVEGSNLGFARGRGRPNVAGRSSCIGTASATCSDRTESVPGKPRYSADRFYYPRGKLLDLYRQNQLDPSFVTMPNEMEDSPPITEVGLVEPLAFLAPDAAEEATLSNIWKGKITSSGVVSNSYENGRSTENMTGVGDLESVDGAVDILPLTLVGETNNTMQKFANGDSTLVEECIGIGSGVHFGGECHSTFQHDISTNKQKFDSSFTSNSCVDNIGSVDSDVSSKLSNNQGSHHILSFTEDAHNVNTTIEANRLDKDVLPEDLCLCYLDPQGMIQGPYLGVDIISWFEQGFFGTDLPVRLEDAPEGTPFQDLGEVMPHLKAWDGQGYNINQNLEIEEPGSLGVTLGTNLPSAPASGLGASSIGNEPSPSLPEFNSLPDELVQLRISEAEDPQLPHFKGQSFDGFDGQVEGSFCDLLLLWIFFLYCILTALCFLEILFPGRPMNTGFATAKSPVNPHDGLASCGSHIPPSLPEYTEPGLQNQAETKMHPFGLLWSELEGAQTNYAQASSVSSSMGRTASFGGMADPALVSDSWADYGRNQRSDPNLYQDKMAAHSLSRMERGPSHLDLTDQLMSQQLQQQKLQQRNMLSTFPQLNESFFEHLPNQSLIHPQQLANISAPELDHLMKTLQLQQHRQLQLQQQQQQQYQMQQQQFIQKQKLLQEQQQSHARQLSLEQLMHSQMHEPGFVQPHLDPLRANNVLDQVLLEQHLLNQLQQQSHHTPRHVDPSLEQLIRAKLCQTPQQEHPRDLYDALSSAQHGHRQSLEQQMLQQELLQARQMSMGLRQRASLEEERHVNSVWPTDESNQFLWAHAGSHRAHSSGISPLDIYKQRQRSSHEEQVGHLERNLFVQEQLQQGVYEPGSLPFELSMSYPQGASGMNLDAVNAMARAYGLDMHESSARMKSSNQVGPFPAGVQSVGPQHPLINNQFQVPRMDGIENSWSEKNGQLENFFVDSRFQQSHIAAERQKRESEAKIVCEDSNLWLSDDEKSKRLLELLNQKSGNYIPELMDVGTKSSFERELLGSHYAKSSSSEVPFTLPSDGEAKLNNSFGVGIFGLSQSEPTQEVNTDSGVSSLHKQQLELQGLKGEGMMKGREFERQQRMVEQAGLEALDHERSMNALSRHSSLGVTDGSAAIYDNKCGASNSFLDDAAKDRALLIKGQESILLRRPPVPRTPSSQDGLSELASDPVSRGKNSSSMPDGVCQDTSSNSRSQVPDLPASSKKDMRFRRSSSGSDADVSEASFIDMLKSTAKKAAPPDAHSTSESSDGTQGRSGRRKGKKGRQIDPSLLGFKVSSNRIMMGEIQRADD</sequence>
<dbReference type="CDD" id="cd00072">
    <property type="entry name" value="GYF"/>
    <property type="match status" value="1"/>
</dbReference>
<dbReference type="EMBL" id="JAATIP010000028">
    <property type="protein sequence ID" value="KAF4390533.1"/>
    <property type="molecule type" value="Genomic_DNA"/>
</dbReference>
<feature type="compositionally biased region" description="Polar residues" evidence="1">
    <location>
        <begin position="80"/>
        <end position="90"/>
    </location>
</feature>
<evidence type="ECO:0000259" key="2">
    <source>
        <dbReference type="PROSITE" id="PS50829"/>
    </source>
</evidence>
<dbReference type="SUPFAM" id="SSF55277">
    <property type="entry name" value="GYF domain"/>
    <property type="match status" value="1"/>
</dbReference>
<feature type="compositionally biased region" description="Basic and acidic residues" evidence="1">
    <location>
        <begin position="135"/>
        <end position="150"/>
    </location>
</feature>
<reference evidence="3 4" key="1">
    <citation type="journal article" date="2020" name="bioRxiv">
        <title>Sequence and annotation of 42 cannabis genomes reveals extensive copy number variation in cannabinoid synthesis and pathogen resistance genes.</title>
        <authorList>
            <person name="Mckernan K.J."/>
            <person name="Helbert Y."/>
            <person name="Kane L.T."/>
            <person name="Ebling H."/>
            <person name="Zhang L."/>
            <person name="Liu B."/>
            <person name="Eaton Z."/>
            <person name="Mclaughlin S."/>
            <person name="Kingan S."/>
            <person name="Baybayan P."/>
            <person name="Concepcion G."/>
            <person name="Jordan M."/>
            <person name="Riva A."/>
            <person name="Barbazuk W."/>
            <person name="Harkins T."/>
        </authorList>
    </citation>
    <scope>NUCLEOTIDE SEQUENCE [LARGE SCALE GENOMIC DNA]</scope>
    <source>
        <strain evidence="4">cv. Jamaican Lion 4</strain>
        <tissue evidence="3">Leaf</tissue>
    </source>
</reference>
<feature type="compositionally biased region" description="Basic and acidic residues" evidence="1">
    <location>
        <begin position="216"/>
        <end position="226"/>
    </location>
</feature>
<feature type="compositionally biased region" description="Polar residues" evidence="1">
    <location>
        <begin position="205"/>
        <end position="215"/>
    </location>
</feature>
<dbReference type="PANTHER" id="PTHR46992:SF4">
    <property type="entry name" value="GYF DOMAIN-CONTAINING PROTEIN"/>
    <property type="match status" value="1"/>
</dbReference>
<dbReference type="PROSITE" id="PS50829">
    <property type="entry name" value="GYF"/>
    <property type="match status" value="1"/>
</dbReference>
<dbReference type="Pfam" id="PF02213">
    <property type="entry name" value="GYF"/>
    <property type="match status" value="1"/>
</dbReference>
<feature type="region of interest" description="Disordered" evidence="1">
    <location>
        <begin position="71"/>
        <end position="246"/>
    </location>
</feature>
<dbReference type="SMART" id="SM00444">
    <property type="entry name" value="GYF"/>
    <property type="match status" value="1"/>
</dbReference>
<accession>A0A7J6H5J2</accession>